<gene>
    <name evidence="2 4" type="ORF">BDZ99DRAFT_513379</name>
</gene>
<evidence type="ECO:0000313" key="2">
    <source>
        <dbReference type="EMBL" id="KAF2817122.1"/>
    </source>
</evidence>
<sequence length="341" mass="36736">MSPSRTASLRSPSPVSTTSISTTIKTSQAITRLAILRTTTPTIHSITTALYDFDTALSTFSAQRTLLSTLRSEYQAQPEGAIDPDSLTLTTLLATIRLQPQELPEPEVRLIRTLARGHAITLVAALCRVEYYIQYIIDCLGTHSALRTNDTRDGLFTDGGNDLSVLGKDVNRVRLRNILRILSSSTDELLARIVKAVEEDEEVDVKAEWVAEFKTESEQAGRVVQRLKEAVAVFETIEVEWEGGEDLDVESPSSSVIGVSDAGSDYGSRAGRSPDARTASWHGSGEQSPARSAASGKCYLCGRSPMMSPVGSVHSSYIPSSPSRSLTGSTCACGEDHVGVI</sequence>
<feature type="compositionally biased region" description="Polar residues" evidence="1">
    <location>
        <begin position="1"/>
        <end position="10"/>
    </location>
</feature>
<evidence type="ECO:0000313" key="3">
    <source>
        <dbReference type="Proteomes" id="UP000504636"/>
    </source>
</evidence>
<dbReference type="GeneID" id="54465598"/>
<dbReference type="RefSeq" id="XP_033584086.1">
    <property type="nucleotide sequence ID" value="XM_033724705.1"/>
</dbReference>
<feature type="region of interest" description="Disordered" evidence="1">
    <location>
        <begin position="245"/>
        <end position="292"/>
    </location>
</feature>
<accession>A0A6A6Z7N5</accession>
<evidence type="ECO:0000256" key="1">
    <source>
        <dbReference type="SAM" id="MobiDB-lite"/>
    </source>
</evidence>
<organism evidence="2">
    <name type="scientific">Mytilinidion resinicola</name>
    <dbReference type="NCBI Taxonomy" id="574789"/>
    <lineage>
        <taxon>Eukaryota</taxon>
        <taxon>Fungi</taxon>
        <taxon>Dikarya</taxon>
        <taxon>Ascomycota</taxon>
        <taxon>Pezizomycotina</taxon>
        <taxon>Dothideomycetes</taxon>
        <taxon>Pleosporomycetidae</taxon>
        <taxon>Mytilinidiales</taxon>
        <taxon>Mytilinidiaceae</taxon>
        <taxon>Mytilinidion</taxon>
    </lineage>
</organism>
<proteinExistence type="predicted"/>
<reference evidence="2 4" key="1">
    <citation type="journal article" date="2020" name="Stud. Mycol.">
        <title>101 Dothideomycetes genomes: a test case for predicting lifestyles and emergence of pathogens.</title>
        <authorList>
            <person name="Haridas S."/>
            <person name="Albert R."/>
            <person name="Binder M."/>
            <person name="Bloem J."/>
            <person name="Labutti K."/>
            <person name="Salamov A."/>
            <person name="Andreopoulos B."/>
            <person name="Baker S."/>
            <person name="Barry K."/>
            <person name="Bills G."/>
            <person name="Bluhm B."/>
            <person name="Cannon C."/>
            <person name="Castanera R."/>
            <person name="Culley D."/>
            <person name="Daum C."/>
            <person name="Ezra D."/>
            <person name="Gonzalez J."/>
            <person name="Henrissat B."/>
            <person name="Kuo A."/>
            <person name="Liang C."/>
            <person name="Lipzen A."/>
            <person name="Lutzoni F."/>
            <person name="Magnuson J."/>
            <person name="Mondo S."/>
            <person name="Nolan M."/>
            <person name="Ohm R."/>
            <person name="Pangilinan J."/>
            <person name="Park H.-J."/>
            <person name="Ramirez L."/>
            <person name="Alfaro M."/>
            <person name="Sun H."/>
            <person name="Tritt A."/>
            <person name="Yoshinaga Y."/>
            <person name="Zwiers L.-H."/>
            <person name="Turgeon B."/>
            <person name="Goodwin S."/>
            <person name="Spatafora J."/>
            <person name="Crous P."/>
            <person name="Grigoriev I."/>
        </authorList>
    </citation>
    <scope>NUCLEOTIDE SEQUENCE</scope>
    <source>
        <strain evidence="2 4">CBS 304.34</strain>
    </source>
</reference>
<name>A0A6A6Z7N5_9PEZI</name>
<reference evidence="4" key="2">
    <citation type="submission" date="2020-04" db="EMBL/GenBank/DDBJ databases">
        <authorList>
            <consortium name="NCBI Genome Project"/>
        </authorList>
    </citation>
    <scope>NUCLEOTIDE SEQUENCE</scope>
    <source>
        <strain evidence="4">CBS 304.34</strain>
    </source>
</reference>
<feature type="region of interest" description="Disordered" evidence="1">
    <location>
        <begin position="1"/>
        <end position="20"/>
    </location>
</feature>
<dbReference type="AlphaFoldDB" id="A0A6A6Z7N5"/>
<dbReference type="OrthoDB" id="10496709at2759"/>
<evidence type="ECO:0000313" key="4">
    <source>
        <dbReference type="RefSeq" id="XP_033584086.1"/>
    </source>
</evidence>
<dbReference type="Proteomes" id="UP000504636">
    <property type="component" value="Unplaced"/>
</dbReference>
<reference evidence="4" key="3">
    <citation type="submission" date="2025-04" db="UniProtKB">
        <authorList>
            <consortium name="RefSeq"/>
        </authorList>
    </citation>
    <scope>IDENTIFICATION</scope>
    <source>
        <strain evidence="4">CBS 304.34</strain>
    </source>
</reference>
<keyword evidence="3" id="KW-1185">Reference proteome</keyword>
<feature type="compositionally biased region" description="Low complexity" evidence="1">
    <location>
        <begin position="11"/>
        <end position="20"/>
    </location>
</feature>
<protein>
    <submittedName>
        <fullName evidence="2 4">Uncharacterized protein</fullName>
    </submittedName>
</protein>
<dbReference type="EMBL" id="MU003692">
    <property type="protein sequence ID" value="KAF2817122.1"/>
    <property type="molecule type" value="Genomic_DNA"/>
</dbReference>